<dbReference type="InterPro" id="IPR018219">
    <property type="entry name" value="Tpx_CS"/>
</dbReference>
<dbReference type="CDD" id="cd03014">
    <property type="entry name" value="PRX_Atyp2cys"/>
    <property type="match status" value="1"/>
</dbReference>
<evidence type="ECO:0000256" key="4">
    <source>
        <dbReference type="ARBA" id="ARBA00023157"/>
    </source>
</evidence>
<proteinExistence type="inferred from homology"/>
<keyword evidence="4 6" id="KW-1015">Disulfide bond</keyword>
<keyword evidence="1 6" id="KW-0575">Peroxidase</keyword>
<comment type="caution">
    <text evidence="8">The sequence shown here is derived from an EMBL/GenBank/DDBJ whole genome shotgun (WGS) entry which is preliminary data.</text>
</comment>
<dbReference type="EC" id="1.11.1.24" evidence="6"/>
<accession>A0A831KDN9</accession>
<name>A0A831KDN9_9GAMM</name>
<feature type="disulfide bond" description="Redox-active" evidence="6">
    <location>
        <begin position="61"/>
        <end position="95"/>
    </location>
</feature>
<comment type="subunit">
    <text evidence="6">Homodimer.</text>
</comment>
<comment type="catalytic activity">
    <reaction evidence="6">
        <text>a hydroperoxide + [thioredoxin]-dithiol = an alcohol + [thioredoxin]-disulfide + H2O</text>
        <dbReference type="Rhea" id="RHEA:62620"/>
        <dbReference type="Rhea" id="RHEA-COMP:10698"/>
        <dbReference type="Rhea" id="RHEA-COMP:10700"/>
        <dbReference type="ChEBI" id="CHEBI:15377"/>
        <dbReference type="ChEBI" id="CHEBI:29950"/>
        <dbReference type="ChEBI" id="CHEBI:30879"/>
        <dbReference type="ChEBI" id="CHEBI:35924"/>
        <dbReference type="ChEBI" id="CHEBI:50058"/>
        <dbReference type="EC" id="1.11.1.24"/>
    </reaction>
</comment>
<dbReference type="HAMAP" id="MF_00269">
    <property type="entry name" value="Tpx"/>
    <property type="match status" value="1"/>
</dbReference>
<dbReference type="PROSITE" id="PS01265">
    <property type="entry name" value="TPX"/>
    <property type="match status" value="1"/>
</dbReference>
<protein>
    <recommendedName>
        <fullName evidence="6">Thiol peroxidase</fullName>
        <shortName evidence="6">Tpx</shortName>
        <ecNumber evidence="6">1.11.1.24</ecNumber>
    </recommendedName>
    <alternativeName>
        <fullName evidence="6">Peroxiredoxin tpx</fullName>
        <shortName evidence="6">Prx</shortName>
    </alternativeName>
    <alternativeName>
        <fullName evidence="6">Thioredoxin peroxidase</fullName>
    </alternativeName>
    <alternativeName>
        <fullName evidence="6">Thioredoxin-dependent peroxiredoxin</fullName>
    </alternativeName>
</protein>
<evidence type="ECO:0000256" key="5">
    <source>
        <dbReference type="ARBA" id="ARBA00023284"/>
    </source>
</evidence>
<gene>
    <name evidence="6" type="primary">tpx</name>
    <name evidence="8" type="ORF">ENG92_05760</name>
</gene>
<dbReference type="PANTHER" id="PTHR43110">
    <property type="entry name" value="THIOL PEROXIDASE"/>
    <property type="match status" value="1"/>
</dbReference>
<evidence type="ECO:0000256" key="3">
    <source>
        <dbReference type="ARBA" id="ARBA00023002"/>
    </source>
</evidence>
<dbReference type="Pfam" id="PF08534">
    <property type="entry name" value="Redoxin"/>
    <property type="match status" value="1"/>
</dbReference>
<evidence type="ECO:0000259" key="7">
    <source>
        <dbReference type="PROSITE" id="PS51352"/>
    </source>
</evidence>
<dbReference type="InterPro" id="IPR036249">
    <property type="entry name" value="Thioredoxin-like_sf"/>
</dbReference>
<evidence type="ECO:0000256" key="6">
    <source>
        <dbReference type="HAMAP-Rule" id="MF_00269"/>
    </source>
</evidence>
<sequence length="168" mass="18115">MATVTLKNDLELHTNGELPEVGSVAPDFKLTKGDLSSARLSDYANKKVILNLVPSLDTPTCAASARRFNEEFENRSDAYVLVVSADLPFAQGRFCSIEGLENVTPLSMMKDKQFAQDYGVLLIDGPLAGLTARSIVIIDEAGTVMYTQLVPETVDEPDYEAALAALAS</sequence>
<dbReference type="InterPro" id="IPR013766">
    <property type="entry name" value="Thioredoxin_domain"/>
</dbReference>
<dbReference type="InterPro" id="IPR013740">
    <property type="entry name" value="Redoxin"/>
</dbReference>
<dbReference type="PROSITE" id="PS51352">
    <property type="entry name" value="THIOREDOXIN_2"/>
    <property type="match status" value="1"/>
</dbReference>
<comment type="function">
    <text evidence="6">Thiol-specific peroxidase that catalyzes the reduction of hydrogen peroxide and organic hydroperoxides to water and alcohols, respectively. Plays a role in cell protection against oxidative stress by detoxifying peroxides.</text>
</comment>
<dbReference type="GO" id="GO:0008379">
    <property type="term" value="F:thioredoxin peroxidase activity"/>
    <property type="evidence" value="ECO:0007669"/>
    <property type="project" value="UniProtKB-UniRule"/>
</dbReference>
<keyword evidence="5 6" id="KW-0676">Redox-active center</keyword>
<dbReference type="Proteomes" id="UP000885822">
    <property type="component" value="Unassembled WGS sequence"/>
</dbReference>
<dbReference type="AlphaFoldDB" id="A0A831KDN9"/>
<reference evidence="8" key="1">
    <citation type="journal article" date="2020" name="mSystems">
        <title>Genome- and Community-Level Interaction Insights into Carbon Utilization and Element Cycling Functions of Hydrothermarchaeota in Hydrothermal Sediment.</title>
        <authorList>
            <person name="Zhou Z."/>
            <person name="Liu Y."/>
            <person name="Xu W."/>
            <person name="Pan J."/>
            <person name="Luo Z.H."/>
            <person name="Li M."/>
        </authorList>
    </citation>
    <scope>NUCLEOTIDE SEQUENCE [LARGE SCALE GENOMIC DNA]</scope>
    <source>
        <strain evidence="8">HyVt-26</strain>
    </source>
</reference>
<evidence type="ECO:0000256" key="1">
    <source>
        <dbReference type="ARBA" id="ARBA00022559"/>
    </source>
</evidence>
<dbReference type="NCBIfam" id="NF001808">
    <property type="entry name" value="PRK00522.1"/>
    <property type="match status" value="1"/>
</dbReference>
<dbReference type="PANTHER" id="PTHR43110:SF1">
    <property type="entry name" value="THIOL PEROXIDASE"/>
    <property type="match status" value="1"/>
</dbReference>
<dbReference type="InterPro" id="IPR050455">
    <property type="entry name" value="Tpx_Peroxidase_subfamily"/>
</dbReference>
<comment type="miscellaneous">
    <text evidence="6">The active site is a conserved redox-active cysteine residue, the peroxidatic cysteine (C(P)), which makes the nucleophilic attack on the peroxide substrate. The peroxide oxidizes the C(P)-SH to cysteine sulfenic acid (C(P)-SOH), which then reacts with another cysteine residue, the resolving cysteine (C(R)), to form a disulfide bridge. The disulfide is subsequently reduced by an appropriate electron donor to complete the catalytic cycle. In this atypical 2-Cys peroxiredoxin, C(R) is present in the same subunit to form an intramolecular disulfide. The disulfide is subsequently reduced by thioredoxin.</text>
</comment>
<dbReference type="SUPFAM" id="SSF52833">
    <property type="entry name" value="Thioredoxin-like"/>
    <property type="match status" value="1"/>
</dbReference>
<evidence type="ECO:0000313" key="8">
    <source>
        <dbReference type="EMBL" id="HDK38504.1"/>
    </source>
</evidence>
<keyword evidence="2 6" id="KW-0049">Antioxidant</keyword>
<dbReference type="InterPro" id="IPR002065">
    <property type="entry name" value="TPX"/>
</dbReference>
<organism evidence="8">
    <name type="scientific">Thiolapillus brandeum</name>
    <dbReference type="NCBI Taxonomy" id="1076588"/>
    <lineage>
        <taxon>Bacteria</taxon>
        <taxon>Pseudomonadati</taxon>
        <taxon>Pseudomonadota</taxon>
        <taxon>Gammaproteobacteria</taxon>
        <taxon>Chromatiales</taxon>
        <taxon>Sedimenticolaceae</taxon>
        <taxon>Thiolapillus</taxon>
    </lineage>
</organism>
<feature type="active site" description="Cysteine sulfenic acid (-SOH) intermediate" evidence="6">
    <location>
        <position position="61"/>
    </location>
</feature>
<dbReference type="EMBL" id="DRCV01000254">
    <property type="protein sequence ID" value="HDK38504.1"/>
    <property type="molecule type" value="Genomic_DNA"/>
</dbReference>
<evidence type="ECO:0000256" key="2">
    <source>
        <dbReference type="ARBA" id="ARBA00022862"/>
    </source>
</evidence>
<comment type="similarity">
    <text evidence="6">Belongs to the peroxiredoxin family. Tpx subfamily.</text>
</comment>
<keyword evidence="3 6" id="KW-0560">Oxidoreductase</keyword>
<feature type="domain" description="Thioredoxin" evidence="7">
    <location>
        <begin position="19"/>
        <end position="168"/>
    </location>
</feature>
<dbReference type="Gene3D" id="3.40.30.10">
    <property type="entry name" value="Glutaredoxin"/>
    <property type="match status" value="1"/>
</dbReference>